<comment type="caution">
    <text evidence="1">The sequence shown here is derived from an EMBL/GenBank/DDBJ whole genome shotgun (WGS) entry which is preliminary data.</text>
</comment>
<keyword evidence="2" id="KW-1185">Reference proteome</keyword>
<reference evidence="2" key="1">
    <citation type="submission" date="2014-09" db="EMBL/GenBank/DDBJ databases">
        <authorList>
            <person name="Mudge J."/>
            <person name="Ramaraj T."/>
            <person name="Lindquist I.E."/>
            <person name="Bharti A.K."/>
            <person name="Sundararajan A."/>
            <person name="Cameron C.T."/>
            <person name="Woodward J.E."/>
            <person name="May G.D."/>
            <person name="Brubaker C."/>
            <person name="Broadhvest J."/>
            <person name="Wilkins T.A."/>
        </authorList>
    </citation>
    <scope>NUCLEOTIDE SEQUENCE</scope>
    <source>
        <strain evidence="2">cv. AKA8401</strain>
    </source>
</reference>
<organism evidence="1 2">
    <name type="scientific">Gossypium arboreum</name>
    <name type="common">Tree cotton</name>
    <name type="synonym">Gossypium nanking</name>
    <dbReference type="NCBI Taxonomy" id="29729"/>
    <lineage>
        <taxon>Eukaryota</taxon>
        <taxon>Viridiplantae</taxon>
        <taxon>Streptophyta</taxon>
        <taxon>Embryophyta</taxon>
        <taxon>Tracheophyta</taxon>
        <taxon>Spermatophyta</taxon>
        <taxon>Magnoliopsida</taxon>
        <taxon>eudicotyledons</taxon>
        <taxon>Gunneridae</taxon>
        <taxon>Pentapetalae</taxon>
        <taxon>rosids</taxon>
        <taxon>malvids</taxon>
        <taxon>Malvales</taxon>
        <taxon>Malvaceae</taxon>
        <taxon>Malvoideae</taxon>
        <taxon>Gossypium</taxon>
    </lineage>
</organism>
<dbReference type="AlphaFoldDB" id="A0A0B0N4F2"/>
<protein>
    <submittedName>
        <fullName evidence="1">Uncharacterized protein</fullName>
    </submittedName>
</protein>
<name>A0A0B0N4F2_GOSAR</name>
<dbReference type="EMBL" id="JRRC01476406">
    <property type="protein sequence ID" value="KHG07532.1"/>
    <property type="molecule type" value="Genomic_DNA"/>
</dbReference>
<accession>A0A0B0N4F2</accession>
<gene>
    <name evidence="1" type="ORF">F383_34330</name>
</gene>
<evidence type="ECO:0000313" key="1">
    <source>
        <dbReference type="EMBL" id="KHG07532.1"/>
    </source>
</evidence>
<evidence type="ECO:0000313" key="2">
    <source>
        <dbReference type="Proteomes" id="UP000032142"/>
    </source>
</evidence>
<sequence length="18" mass="2040">MACIGWIIPLECCILVYV</sequence>
<dbReference type="Proteomes" id="UP000032142">
    <property type="component" value="Unassembled WGS sequence"/>
</dbReference>
<proteinExistence type="predicted"/>